<feature type="region of interest" description="Disordered" evidence="1">
    <location>
        <begin position="1"/>
        <end position="42"/>
    </location>
</feature>
<feature type="compositionally biased region" description="Low complexity" evidence="1">
    <location>
        <begin position="26"/>
        <end position="42"/>
    </location>
</feature>
<dbReference type="Proteomes" id="UP001295469">
    <property type="component" value="Chromosome C02"/>
</dbReference>
<dbReference type="EMBL" id="HG994366">
    <property type="protein sequence ID" value="CAF1910425.1"/>
    <property type="molecule type" value="Genomic_DNA"/>
</dbReference>
<organism evidence="2">
    <name type="scientific">Brassica napus</name>
    <name type="common">Rape</name>
    <dbReference type="NCBI Taxonomy" id="3708"/>
    <lineage>
        <taxon>Eukaryota</taxon>
        <taxon>Viridiplantae</taxon>
        <taxon>Streptophyta</taxon>
        <taxon>Embryophyta</taxon>
        <taxon>Tracheophyta</taxon>
        <taxon>Spermatophyta</taxon>
        <taxon>Magnoliopsida</taxon>
        <taxon>eudicotyledons</taxon>
        <taxon>Gunneridae</taxon>
        <taxon>Pentapetalae</taxon>
        <taxon>rosids</taxon>
        <taxon>malvids</taxon>
        <taxon>Brassicales</taxon>
        <taxon>Brassicaceae</taxon>
        <taxon>Brassiceae</taxon>
        <taxon>Brassica</taxon>
    </lineage>
</organism>
<accession>A0A816KJ95</accession>
<proteinExistence type="predicted"/>
<dbReference type="AlphaFoldDB" id="A0A816KJ95"/>
<protein>
    <submittedName>
        <fullName evidence="2">(rape) hypothetical protein</fullName>
    </submittedName>
</protein>
<evidence type="ECO:0000256" key="1">
    <source>
        <dbReference type="SAM" id="MobiDB-lite"/>
    </source>
</evidence>
<reference evidence="2" key="1">
    <citation type="submission" date="2021-01" db="EMBL/GenBank/DDBJ databases">
        <authorList>
            <consortium name="Genoscope - CEA"/>
            <person name="William W."/>
        </authorList>
    </citation>
    <scope>NUCLEOTIDE SEQUENCE</scope>
</reference>
<evidence type="ECO:0000313" key="2">
    <source>
        <dbReference type="EMBL" id="CAF1910425.1"/>
    </source>
</evidence>
<sequence>MVATWRRKSSDSSSCESLVKEDNATSVKSVNSSPSSLSNYAR</sequence>
<gene>
    <name evidence="2" type="ORF">DARMORV10_C02P31090.1</name>
</gene>
<name>A0A816KJ95_BRANA</name>